<dbReference type="Proteomes" id="UP000325315">
    <property type="component" value="Unassembled WGS sequence"/>
</dbReference>
<comment type="caution">
    <text evidence="1">The sequence shown here is derived from an EMBL/GenBank/DDBJ whole genome shotgun (WGS) entry which is preliminary data.</text>
</comment>
<accession>A0A5B6VMI7</accession>
<protein>
    <submittedName>
        <fullName evidence="1">Uncharacterized protein</fullName>
    </submittedName>
</protein>
<evidence type="ECO:0000313" key="2">
    <source>
        <dbReference type="Proteomes" id="UP000325315"/>
    </source>
</evidence>
<reference evidence="2" key="1">
    <citation type="journal article" date="2019" name="Plant Biotechnol. J.">
        <title>Genome sequencing of the Australian wild diploid species Gossypium australe highlights disease resistance and delayed gland morphogenesis.</title>
        <authorList>
            <person name="Cai Y."/>
            <person name="Cai X."/>
            <person name="Wang Q."/>
            <person name="Wang P."/>
            <person name="Zhang Y."/>
            <person name="Cai C."/>
            <person name="Xu Y."/>
            <person name="Wang K."/>
            <person name="Zhou Z."/>
            <person name="Wang C."/>
            <person name="Geng S."/>
            <person name="Li B."/>
            <person name="Dong Q."/>
            <person name="Hou Y."/>
            <person name="Wang H."/>
            <person name="Ai P."/>
            <person name="Liu Z."/>
            <person name="Yi F."/>
            <person name="Sun M."/>
            <person name="An G."/>
            <person name="Cheng J."/>
            <person name="Zhang Y."/>
            <person name="Shi Q."/>
            <person name="Xie Y."/>
            <person name="Shi X."/>
            <person name="Chang Y."/>
            <person name="Huang F."/>
            <person name="Chen Y."/>
            <person name="Hong S."/>
            <person name="Mi L."/>
            <person name="Sun Q."/>
            <person name="Zhang L."/>
            <person name="Zhou B."/>
            <person name="Peng R."/>
            <person name="Zhang X."/>
            <person name="Liu F."/>
        </authorList>
    </citation>
    <scope>NUCLEOTIDE SEQUENCE [LARGE SCALE GENOMIC DNA]</scope>
    <source>
        <strain evidence="2">cv. PA1801</strain>
    </source>
</reference>
<gene>
    <name evidence="1" type="ORF">EPI10_016037</name>
</gene>
<proteinExistence type="predicted"/>
<evidence type="ECO:0000313" key="1">
    <source>
        <dbReference type="EMBL" id="KAA3470322.1"/>
    </source>
</evidence>
<sequence>MTMRFPSIIDECSTVTKLEELVTPPRDEEGEEYLALLKGNSNGFTSKVQFESLELSSYEYKQSKPSIEEPSKLDLKVVKRHNEPAGLSGRGVNVLEVLCSNPSVSKGLFQYASLCAIFGGVHLVRLASRVFLLPNDTRCVPETQKNEFRQKPKNCTVDPTRACGRLCGWSCARHSRAIDVDMALHKTQSCGGSSVAVWATRACGLIQAFYTSVWVLGQAIRTGRFARLWAYYRVIHRLRWIGAAMTQR</sequence>
<name>A0A5B6VMI7_9ROSI</name>
<dbReference type="AlphaFoldDB" id="A0A5B6VMI7"/>
<dbReference type="EMBL" id="SMMG02000006">
    <property type="protein sequence ID" value="KAA3470322.1"/>
    <property type="molecule type" value="Genomic_DNA"/>
</dbReference>
<organism evidence="1 2">
    <name type="scientific">Gossypium australe</name>
    <dbReference type="NCBI Taxonomy" id="47621"/>
    <lineage>
        <taxon>Eukaryota</taxon>
        <taxon>Viridiplantae</taxon>
        <taxon>Streptophyta</taxon>
        <taxon>Embryophyta</taxon>
        <taxon>Tracheophyta</taxon>
        <taxon>Spermatophyta</taxon>
        <taxon>Magnoliopsida</taxon>
        <taxon>eudicotyledons</taxon>
        <taxon>Gunneridae</taxon>
        <taxon>Pentapetalae</taxon>
        <taxon>rosids</taxon>
        <taxon>malvids</taxon>
        <taxon>Malvales</taxon>
        <taxon>Malvaceae</taxon>
        <taxon>Malvoideae</taxon>
        <taxon>Gossypium</taxon>
    </lineage>
</organism>
<keyword evidence="2" id="KW-1185">Reference proteome</keyword>